<dbReference type="Pfam" id="PF05621">
    <property type="entry name" value="TniB"/>
    <property type="match status" value="1"/>
</dbReference>
<evidence type="ECO:0000313" key="1">
    <source>
        <dbReference type="EMBL" id="KPQ31786.1"/>
    </source>
</evidence>
<dbReference type="AlphaFoldDB" id="A0A0N8KLS9"/>
<dbReference type="PATRIC" id="fig|1666911.3.peg.761"/>
<dbReference type="STRING" id="1666911.HLUCCA11_23005"/>
<evidence type="ECO:0000313" key="2">
    <source>
        <dbReference type="Proteomes" id="UP000050465"/>
    </source>
</evidence>
<gene>
    <name evidence="1" type="ORF">HLUCCA11_23005</name>
</gene>
<dbReference type="InterPro" id="IPR027417">
    <property type="entry name" value="P-loop_NTPase"/>
</dbReference>
<accession>A0A0N8KLS9</accession>
<dbReference type="EMBL" id="LJZR01000083">
    <property type="protein sequence ID" value="KPQ31786.1"/>
    <property type="molecule type" value="Genomic_DNA"/>
</dbReference>
<name>A0A0N8KLS9_9CYAN</name>
<reference evidence="1 2" key="1">
    <citation type="submission" date="2015-09" db="EMBL/GenBank/DDBJ databases">
        <title>Identification and resolution of microdiversity through metagenomic sequencing of parallel consortia.</title>
        <authorList>
            <person name="Nelson W.C."/>
            <person name="Romine M.F."/>
            <person name="Lindemann S.R."/>
        </authorList>
    </citation>
    <scope>NUCLEOTIDE SEQUENCE [LARGE SCALE GENOMIC DNA]</scope>
    <source>
        <strain evidence="1">Ana</strain>
    </source>
</reference>
<proteinExistence type="predicted"/>
<comment type="caution">
    <text evidence="1">The sequence shown here is derived from an EMBL/GenBank/DDBJ whole genome shotgun (WGS) entry which is preliminary data.</text>
</comment>
<sequence length="275" mass="31420">MAEKHTVTEALDASDINERIRQLGKRRVLELPQMLNFHMWLDGKRLARQSCRVVGESRTGKTISCNTYRLMSKVTQLPGEAPHIPVLYWHCPEHLSVSRLFTGLLELTHYQATRGRIPELRERVYHVLGSCQVEMIILDEAQRINAQALSEIRDISDILEIAVVLVGTDRLNTVIQRDDQVLYRFLSAYRFSHLGSEELREMTSLWEEHILQLPEPSNLANEKAQHLLSQATRGYIGVLDQILCEAAIRTLQTGKSCITLPTLRQVVKECSLVTK</sequence>
<dbReference type="Proteomes" id="UP000050465">
    <property type="component" value="Unassembled WGS sequence"/>
</dbReference>
<organism evidence="1 2">
    <name type="scientific">Phormidesmis priestleyi Ana</name>
    <dbReference type="NCBI Taxonomy" id="1666911"/>
    <lineage>
        <taxon>Bacteria</taxon>
        <taxon>Bacillati</taxon>
        <taxon>Cyanobacteriota</taxon>
        <taxon>Cyanophyceae</taxon>
        <taxon>Leptolyngbyales</taxon>
        <taxon>Leptolyngbyaceae</taxon>
        <taxon>Phormidesmis</taxon>
    </lineage>
</organism>
<dbReference type="InterPro" id="IPR008868">
    <property type="entry name" value="TniB"/>
</dbReference>
<protein>
    <submittedName>
        <fullName evidence="1">Bacteriophage DNA transposition protein, AAA+ family ATPase</fullName>
    </submittedName>
</protein>
<dbReference type="SUPFAM" id="SSF52540">
    <property type="entry name" value="P-loop containing nucleoside triphosphate hydrolases"/>
    <property type="match status" value="1"/>
</dbReference>
<dbReference type="Gene3D" id="3.40.50.300">
    <property type="entry name" value="P-loop containing nucleotide triphosphate hydrolases"/>
    <property type="match status" value="1"/>
</dbReference>